<evidence type="ECO:0000256" key="5">
    <source>
        <dbReference type="ARBA" id="ARBA00001954"/>
    </source>
</evidence>
<dbReference type="PANTHER" id="PTHR11749">
    <property type="entry name" value="RIBULOSE-5-PHOSPHATE-3-EPIMERASE"/>
    <property type="match status" value="1"/>
</dbReference>
<comment type="cofactor">
    <cofactor evidence="10 13">
        <name>a divalent metal cation</name>
        <dbReference type="ChEBI" id="CHEBI:60240"/>
    </cofactor>
    <text evidence="10 13">Binds 1 divalent metal cation per subunit.</text>
</comment>
<dbReference type="GO" id="GO:0005737">
    <property type="term" value="C:cytoplasm"/>
    <property type="evidence" value="ECO:0007669"/>
    <property type="project" value="UniProtKB-ARBA"/>
</dbReference>
<keyword evidence="9 10" id="KW-0413">Isomerase</keyword>
<feature type="active site" description="Proton acceptor" evidence="10 12">
    <location>
        <position position="34"/>
    </location>
</feature>
<feature type="binding site" evidence="10">
    <location>
        <begin position="174"/>
        <end position="176"/>
    </location>
    <ligand>
        <name>substrate</name>
    </ligand>
</feature>
<feature type="binding site" evidence="14">
    <location>
        <position position="176"/>
    </location>
    <ligand>
        <name>substrate</name>
    </ligand>
</feature>
<feature type="binding site" evidence="10 14">
    <location>
        <begin position="196"/>
        <end position="197"/>
    </location>
    <ligand>
        <name>substrate</name>
    </ligand>
</feature>
<evidence type="ECO:0000256" key="12">
    <source>
        <dbReference type="PIRSR" id="PIRSR001461-1"/>
    </source>
</evidence>
<evidence type="ECO:0000256" key="14">
    <source>
        <dbReference type="PIRSR" id="PIRSR001461-3"/>
    </source>
</evidence>
<dbReference type="AlphaFoldDB" id="A0A0R2MCE9"/>
<evidence type="ECO:0000256" key="11">
    <source>
        <dbReference type="PIRNR" id="PIRNR001461"/>
    </source>
</evidence>
<dbReference type="OrthoDB" id="1645589at2"/>
<comment type="cofactor">
    <cofactor evidence="5">
        <name>Fe(2+)</name>
        <dbReference type="ChEBI" id="CHEBI:29033"/>
    </cofactor>
</comment>
<comment type="similarity">
    <text evidence="6 10 11">Belongs to the ribulose-phosphate 3-epimerase family.</text>
</comment>
<evidence type="ECO:0000256" key="2">
    <source>
        <dbReference type="ARBA" id="ARBA00001936"/>
    </source>
</evidence>
<feature type="binding site" evidence="10 14">
    <location>
        <position position="7"/>
    </location>
    <ligand>
        <name>substrate</name>
    </ligand>
</feature>
<name>A0A0R2MCE9_9LACO</name>
<evidence type="ECO:0000313" key="15">
    <source>
        <dbReference type="EMBL" id="KRO08442.1"/>
    </source>
</evidence>
<comment type="caution">
    <text evidence="15">The sequence shown here is derived from an EMBL/GenBank/DDBJ whole genome shotgun (WGS) entry which is preliminary data.</text>
</comment>
<evidence type="ECO:0000256" key="1">
    <source>
        <dbReference type="ARBA" id="ARBA00001782"/>
    </source>
</evidence>
<dbReference type="Pfam" id="PF00834">
    <property type="entry name" value="Ribul_P_3_epim"/>
    <property type="match status" value="1"/>
</dbReference>
<keyword evidence="16" id="KW-1185">Reference proteome</keyword>
<feature type="binding site" evidence="10 13">
    <location>
        <position position="65"/>
    </location>
    <ligand>
        <name>a divalent metal cation</name>
        <dbReference type="ChEBI" id="CHEBI:60240"/>
    </ligand>
</feature>
<dbReference type="Gene3D" id="3.20.20.70">
    <property type="entry name" value="Aldolase class I"/>
    <property type="match status" value="1"/>
</dbReference>
<dbReference type="PIRSF" id="PIRSF001461">
    <property type="entry name" value="RPE"/>
    <property type="match status" value="1"/>
</dbReference>
<keyword evidence="13" id="KW-0170">Cobalt</keyword>
<evidence type="ECO:0000256" key="8">
    <source>
        <dbReference type="ARBA" id="ARBA00022723"/>
    </source>
</evidence>
<dbReference type="Proteomes" id="UP000051783">
    <property type="component" value="Unassembled WGS sequence"/>
</dbReference>
<evidence type="ECO:0000256" key="13">
    <source>
        <dbReference type="PIRSR" id="PIRSR001461-2"/>
    </source>
</evidence>
<proteinExistence type="inferred from homology"/>
<dbReference type="InterPro" id="IPR011060">
    <property type="entry name" value="RibuloseP-bd_barrel"/>
</dbReference>
<feature type="binding site" evidence="10 13">
    <location>
        <position position="34"/>
    </location>
    <ligand>
        <name>a divalent metal cation</name>
        <dbReference type="ChEBI" id="CHEBI:60240"/>
    </ligand>
</feature>
<feature type="binding site" evidence="10 13">
    <location>
        <position position="32"/>
    </location>
    <ligand>
        <name>a divalent metal cation</name>
        <dbReference type="ChEBI" id="CHEBI:60240"/>
    </ligand>
</feature>
<comment type="catalytic activity">
    <reaction evidence="1 10 11">
        <text>D-ribulose 5-phosphate = D-xylulose 5-phosphate</text>
        <dbReference type="Rhea" id="RHEA:13677"/>
        <dbReference type="ChEBI" id="CHEBI:57737"/>
        <dbReference type="ChEBI" id="CHEBI:58121"/>
        <dbReference type="EC" id="5.1.3.1"/>
    </reaction>
</comment>
<feature type="active site" description="Proton donor" evidence="10 12">
    <location>
        <position position="174"/>
    </location>
</feature>
<dbReference type="STRING" id="942150.IV64_GL000530"/>
<dbReference type="HAMAP" id="MF_02227">
    <property type="entry name" value="RPE"/>
    <property type="match status" value="1"/>
</dbReference>
<feature type="binding site" evidence="10 14">
    <location>
        <begin position="141"/>
        <end position="144"/>
    </location>
    <ligand>
        <name>substrate</name>
    </ligand>
</feature>
<accession>A0A0R2MCE9</accession>
<dbReference type="PATRIC" id="fig|942150.3.peg.543"/>
<evidence type="ECO:0000313" key="16">
    <source>
        <dbReference type="Proteomes" id="UP000051783"/>
    </source>
</evidence>
<evidence type="ECO:0000256" key="4">
    <source>
        <dbReference type="ARBA" id="ARBA00001947"/>
    </source>
</evidence>
<evidence type="ECO:0000256" key="10">
    <source>
        <dbReference type="HAMAP-Rule" id="MF_02227"/>
    </source>
</evidence>
<dbReference type="SUPFAM" id="SSF51366">
    <property type="entry name" value="Ribulose-phoshate binding barrel"/>
    <property type="match status" value="1"/>
</dbReference>
<comment type="cofactor">
    <cofactor evidence="4">
        <name>Zn(2+)</name>
        <dbReference type="ChEBI" id="CHEBI:29105"/>
    </cofactor>
</comment>
<dbReference type="EMBL" id="JQCL01000080">
    <property type="protein sequence ID" value="KRO08442.1"/>
    <property type="molecule type" value="Genomic_DNA"/>
</dbReference>
<dbReference type="InterPro" id="IPR026019">
    <property type="entry name" value="Ribul_P_3_epim"/>
</dbReference>
<dbReference type="InterPro" id="IPR000056">
    <property type="entry name" value="Ribul_P_3_epim-like"/>
</dbReference>
<dbReference type="NCBIfam" id="TIGR01163">
    <property type="entry name" value="rpe"/>
    <property type="match status" value="1"/>
</dbReference>
<organism evidence="15 16">
    <name type="scientific">Lactiplantibacillus xiangfangensis</name>
    <dbReference type="NCBI Taxonomy" id="942150"/>
    <lineage>
        <taxon>Bacteria</taxon>
        <taxon>Bacillati</taxon>
        <taxon>Bacillota</taxon>
        <taxon>Bacilli</taxon>
        <taxon>Lactobacillales</taxon>
        <taxon>Lactobacillaceae</taxon>
        <taxon>Lactiplantibacillus</taxon>
    </lineage>
</organism>
<protein>
    <recommendedName>
        <fullName evidence="7 10">Ribulose-phosphate 3-epimerase</fullName>
        <ecNumber evidence="7 10">5.1.3.1</ecNumber>
    </recommendedName>
</protein>
<dbReference type="PROSITE" id="PS01086">
    <property type="entry name" value="RIBUL_P_3_EPIMER_2"/>
    <property type="match status" value="1"/>
</dbReference>
<feature type="binding site" evidence="10 14">
    <location>
        <position position="65"/>
    </location>
    <ligand>
        <name>substrate</name>
    </ligand>
</feature>
<keyword evidence="10 11" id="KW-0119">Carbohydrate metabolism</keyword>
<evidence type="ECO:0000256" key="3">
    <source>
        <dbReference type="ARBA" id="ARBA00001941"/>
    </source>
</evidence>
<dbReference type="InterPro" id="IPR013785">
    <property type="entry name" value="Aldolase_TIM"/>
</dbReference>
<comment type="cofactor">
    <cofactor evidence="2">
        <name>Mn(2+)</name>
        <dbReference type="ChEBI" id="CHEBI:29035"/>
    </cofactor>
</comment>
<comment type="pathway">
    <text evidence="10">Carbohydrate degradation.</text>
</comment>
<evidence type="ECO:0000256" key="9">
    <source>
        <dbReference type="ARBA" id="ARBA00023235"/>
    </source>
</evidence>
<sequence>MIKVAPSILSADFANLQRDVQLAEKAGADSIHIDVMDGQFVPNLSFGMKTVADLRPVTSLTLDCHLMIVEPEHFVEQFAKAGADLIGVHVESTRHIYHVLQLIKQAGAKAEVVVNPGTPLSMISEVLPLVDQVLIMTVNPGFGGQHFLEPMPAKIKALAAIKQEHGYDFDIQVDGGINATTVKQCYDAGATVAVAGSFVFDSSDPAARIQDIKVATN</sequence>
<dbReference type="GO" id="GO:0006098">
    <property type="term" value="P:pentose-phosphate shunt"/>
    <property type="evidence" value="ECO:0007669"/>
    <property type="project" value="UniProtKB-UniRule"/>
</dbReference>
<dbReference type="NCBIfam" id="NF004076">
    <property type="entry name" value="PRK05581.1-4"/>
    <property type="match status" value="1"/>
</dbReference>
<keyword evidence="8 10" id="KW-0479">Metal-binding</keyword>
<keyword evidence="13" id="KW-0862">Zinc</keyword>
<dbReference type="CDD" id="cd00429">
    <property type="entry name" value="RPE"/>
    <property type="match status" value="1"/>
</dbReference>
<dbReference type="RefSeq" id="WP_057707037.1">
    <property type="nucleotide sequence ID" value="NZ_JQCL01000080.1"/>
</dbReference>
<dbReference type="EC" id="5.1.3.1" evidence="7 10"/>
<feature type="binding site" evidence="10 13">
    <location>
        <position position="174"/>
    </location>
    <ligand>
        <name>a divalent metal cation</name>
        <dbReference type="ChEBI" id="CHEBI:60240"/>
    </ligand>
</feature>
<dbReference type="FunFam" id="3.20.20.70:FF:000004">
    <property type="entry name" value="Ribulose-phosphate 3-epimerase"/>
    <property type="match status" value="1"/>
</dbReference>
<dbReference type="GO" id="GO:0019323">
    <property type="term" value="P:pentose catabolic process"/>
    <property type="evidence" value="ECO:0007669"/>
    <property type="project" value="UniProtKB-UniRule"/>
</dbReference>
<evidence type="ECO:0000256" key="7">
    <source>
        <dbReference type="ARBA" id="ARBA00013188"/>
    </source>
</evidence>
<gene>
    <name evidence="10" type="primary">rpe</name>
    <name evidence="15" type="ORF">IV64_GL000530</name>
</gene>
<keyword evidence="13" id="KW-0464">Manganese</keyword>
<dbReference type="GO" id="GO:0046872">
    <property type="term" value="F:metal ion binding"/>
    <property type="evidence" value="ECO:0007669"/>
    <property type="project" value="UniProtKB-UniRule"/>
</dbReference>
<comment type="function">
    <text evidence="10">Catalyzes the reversible epimerization of D-ribulose 5-phosphate to D-xylulose 5-phosphate.</text>
</comment>
<evidence type="ECO:0000256" key="6">
    <source>
        <dbReference type="ARBA" id="ARBA00009541"/>
    </source>
</evidence>
<comment type="cofactor">
    <cofactor evidence="3">
        <name>Co(2+)</name>
        <dbReference type="ChEBI" id="CHEBI:48828"/>
    </cofactor>
</comment>
<reference evidence="15 16" key="1">
    <citation type="journal article" date="2015" name="Genome Announc.">
        <title>Expanding the biotechnology potential of lactobacilli through comparative genomics of 213 strains and associated genera.</title>
        <authorList>
            <person name="Sun Z."/>
            <person name="Harris H.M."/>
            <person name="McCann A."/>
            <person name="Guo C."/>
            <person name="Argimon S."/>
            <person name="Zhang W."/>
            <person name="Yang X."/>
            <person name="Jeffery I.B."/>
            <person name="Cooney J.C."/>
            <person name="Kagawa T.F."/>
            <person name="Liu W."/>
            <person name="Song Y."/>
            <person name="Salvetti E."/>
            <person name="Wrobel A."/>
            <person name="Rasinkangas P."/>
            <person name="Parkhill J."/>
            <person name="Rea M.C."/>
            <person name="O'Sullivan O."/>
            <person name="Ritari J."/>
            <person name="Douillard F.P."/>
            <person name="Paul Ross R."/>
            <person name="Yang R."/>
            <person name="Briner A.E."/>
            <person name="Felis G.E."/>
            <person name="de Vos W.M."/>
            <person name="Barrangou R."/>
            <person name="Klaenhammer T.R."/>
            <person name="Caufield P.W."/>
            <person name="Cui Y."/>
            <person name="Zhang H."/>
            <person name="O'Toole P.W."/>
        </authorList>
    </citation>
    <scope>NUCLEOTIDE SEQUENCE [LARGE SCALE GENOMIC DNA]</scope>
    <source>
        <strain evidence="15 16">LMG 26013</strain>
    </source>
</reference>
<dbReference type="GO" id="GO:0004750">
    <property type="term" value="F:D-ribulose-phosphate 3-epimerase activity"/>
    <property type="evidence" value="ECO:0007669"/>
    <property type="project" value="UniProtKB-UniRule"/>
</dbReference>
<dbReference type="PROSITE" id="PS01085">
    <property type="entry name" value="RIBUL_P_3_EPIMER_1"/>
    <property type="match status" value="1"/>
</dbReference>